<reference evidence="2 3" key="1">
    <citation type="journal article" date="2020" name="BMC Genomics">
        <title>Intraspecific diversification of the crop wild relative Brassica cretica Lam. using demographic model selection.</title>
        <authorList>
            <person name="Kioukis A."/>
            <person name="Michalopoulou V.A."/>
            <person name="Briers L."/>
            <person name="Pirintsos S."/>
            <person name="Studholme D.J."/>
            <person name="Pavlidis P."/>
            <person name="Sarris P.F."/>
        </authorList>
    </citation>
    <scope>NUCLEOTIDE SEQUENCE [LARGE SCALE GENOMIC DNA]</scope>
    <source>
        <strain evidence="3">cv. PFS-1207/04</strain>
    </source>
</reference>
<proteinExistence type="predicted"/>
<dbReference type="Proteomes" id="UP000266723">
    <property type="component" value="Unassembled WGS sequence"/>
</dbReference>
<evidence type="ECO:0000256" key="1">
    <source>
        <dbReference type="SAM" id="Phobius"/>
    </source>
</evidence>
<accession>A0ABQ7A6T7</accession>
<name>A0ABQ7A6T7_BRACR</name>
<keyword evidence="1" id="KW-1133">Transmembrane helix</keyword>
<protein>
    <submittedName>
        <fullName evidence="2">Uncharacterized protein</fullName>
    </submittedName>
</protein>
<comment type="caution">
    <text evidence="2">The sequence shown here is derived from an EMBL/GenBank/DDBJ whole genome shotgun (WGS) entry which is preliminary data.</text>
</comment>
<sequence length="121" mass="14265">MELSLEVSSSYQHRIFQKERFTGLVLFSITGFFRYMVYGSRWFGLSTPESGGSFNAIFAGFRLREEMILSHRLRRLFTGVIPVPFDRRFLSFDLPLTLDLILCRFLFPEIRSFHLQTNLNL</sequence>
<keyword evidence="3" id="KW-1185">Reference proteome</keyword>
<evidence type="ECO:0000313" key="3">
    <source>
        <dbReference type="Proteomes" id="UP000266723"/>
    </source>
</evidence>
<feature type="transmembrane region" description="Helical" evidence="1">
    <location>
        <begin position="21"/>
        <end position="38"/>
    </location>
</feature>
<dbReference type="EMBL" id="QGKV02002055">
    <property type="protein sequence ID" value="KAF3493393.1"/>
    <property type="molecule type" value="Genomic_DNA"/>
</dbReference>
<keyword evidence="1" id="KW-0472">Membrane</keyword>
<organism evidence="2 3">
    <name type="scientific">Brassica cretica</name>
    <name type="common">Mustard</name>
    <dbReference type="NCBI Taxonomy" id="69181"/>
    <lineage>
        <taxon>Eukaryota</taxon>
        <taxon>Viridiplantae</taxon>
        <taxon>Streptophyta</taxon>
        <taxon>Embryophyta</taxon>
        <taxon>Tracheophyta</taxon>
        <taxon>Spermatophyta</taxon>
        <taxon>Magnoliopsida</taxon>
        <taxon>eudicotyledons</taxon>
        <taxon>Gunneridae</taxon>
        <taxon>Pentapetalae</taxon>
        <taxon>rosids</taxon>
        <taxon>malvids</taxon>
        <taxon>Brassicales</taxon>
        <taxon>Brassicaceae</taxon>
        <taxon>Brassiceae</taxon>
        <taxon>Brassica</taxon>
    </lineage>
</organism>
<gene>
    <name evidence="2" type="ORF">DY000_02057108</name>
</gene>
<evidence type="ECO:0000313" key="2">
    <source>
        <dbReference type="EMBL" id="KAF3493393.1"/>
    </source>
</evidence>
<keyword evidence="1" id="KW-0812">Transmembrane</keyword>